<dbReference type="PANTHER" id="PTHR43818">
    <property type="entry name" value="BCDNA.GH03377"/>
    <property type="match status" value="1"/>
</dbReference>
<dbReference type="Pfam" id="PF01408">
    <property type="entry name" value="GFO_IDH_MocA"/>
    <property type="match status" value="1"/>
</dbReference>
<dbReference type="InterPro" id="IPR049303">
    <property type="entry name" value="Glyco_hydro_109_C"/>
</dbReference>
<feature type="domain" description="Gfo/Idh/MocA-like oxidoreductase N-terminal" evidence="6">
    <location>
        <begin position="5"/>
        <end position="122"/>
    </location>
</feature>
<comment type="similarity">
    <text evidence="2">Belongs to the Gfo/Idh/MocA family. Glycosyl hydrolase 109 subfamily.</text>
</comment>
<dbReference type="Proteomes" id="UP001493487">
    <property type="component" value="Unassembled WGS sequence"/>
</dbReference>
<sequence length="401" mass="44988">MSKRIRLAVVGGQRGAAFGNALESLADRAVLTAVCDLSSDVLKGWQEKYPEISTFTSYEQLLESPHIDAVFLATPMLIHASQAIQALNAGKHVLSEVIGTHTIEDSWKLIEAVRDSGLKYMMAENYCYTRENMMIKNMAHAAKFGEITYAECGYIHDIRNLLHYGDGSLTWRGQYIRDYNGSTYPTHSLGPVAQWLGINKEGGDEFDELVTVNSKSRASSKYFLEHFGAENLASQPNHWNQGDSSTTLIRTKKGVLISLRFDVLSSRPHNMVHYGLQGTEGAYLAPRFDGEDPLIWLEKDYKGGSHYGENGHHPEWQSLWKYEDQWEHPHWKQWSEQALSTGHGGGDFFVMQEFVSSILENRKPAVDVYDAVTWSSVFPLSVQSVAAGSTPVKFVDFLKGK</sequence>
<dbReference type="EMBL" id="JASKHM010000011">
    <property type="protein sequence ID" value="MEQ4484516.1"/>
    <property type="molecule type" value="Genomic_DNA"/>
</dbReference>
<dbReference type="Gene3D" id="3.30.360.10">
    <property type="entry name" value="Dihydrodipicolinate Reductase, domain 2"/>
    <property type="match status" value="1"/>
</dbReference>
<keyword evidence="4" id="KW-0560">Oxidoreductase</keyword>
<accession>A0ABV1KX06</accession>
<dbReference type="InterPro" id="IPR036291">
    <property type="entry name" value="NAD(P)-bd_dom_sf"/>
</dbReference>
<feature type="domain" description="Glycosyl hydrolase 109 C-terminal" evidence="7">
    <location>
        <begin position="133"/>
        <end position="285"/>
    </location>
</feature>
<proteinExistence type="inferred from homology"/>
<keyword evidence="5" id="KW-0326">Glycosidase</keyword>
<evidence type="ECO:0000259" key="6">
    <source>
        <dbReference type="Pfam" id="PF01408"/>
    </source>
</evidence>
<evidence type="ECO:0000313" key="9">
    <source>
        <dbReference type="Proteomes" id="UP001493487"/>
    </source>
</evidence>
<name>A0ABV1KX06_9BACL</name>
<comment type="cofactor">
    <cofactor evidence="1">
        <name>NAD(+)</name>
        <dbReference type="ChEBI" id="CHEBI:57540"/>
    </cofactor>
</comment>
<evidence type="ECO:0000313" key="8">
    <source>
        <dbReference type="EMBL" id="MEQ4484516.1"/>
    </source>
</evidence>
<dbReference type="SUPFAM" id="SSF51735">
    <property type="entry name" value="NAD(P)-binding Rossmann-fold domains"/>
    <property type="match status" value="1"/>
</dbReference>
<dbReference type="RefSeq" id="WP_232186883.1">
    <property type="nucleotide sequence ID" value="NZ_JAIOAP010000010.1"/>
</dbReference>
<evidence type="ECO:0000256" key="5">
    <source>
        <dbReference type="ARBA" id="ARBA00023295"/>
    </source>
</evidence>
<comment type="caution">
    <text evidence="8">The sequence shown here is derived from an EMBL/GenBank/DDBJ whole genome shotgun (WGS) entry which is preliminary data.</text>
</comment>
<dbReference type="InterPro" id="IPR000683">
    <property type="entry name" value="Gfo/Idh/MocA-like_OxRdtase_N"/>
</dbReference>
<keyword evidence="9" id="KW-1185">Reference proteome</keyword>
<dbReference type="Pfam" id="PF21252">
    <property type="entry name" value="Glyco_hydro_109_C"/>
    <property type="match status" value="1"/>
</dbReference>
<dbReference type="Gene3D" id="3.40.50.720">
    <property type="entry name" value="NAD(P)-binding Rossmann-like Domain"/>
    <property type="match status" value="1"/>
</dbReference>
<organism evidence="8 9">
    <name type="scientific">Cohnella silvisoli</name>
    <dbReference type="NCBI Taxonomy" id="2873699"/>
    <lineage>
        <taxon>Bacteria</taxon>
        <taxon>Bacillati</taxon>
        <taxon>Bacillota</taxon>
        <taxon>Bacilli</taxon>
        <taxon>Bacillales</taxon>
        <taxon>Paenibacillaceae</taxon>
        <taxon>Cohnella</taxon>
    </lineage>
</organism>
<dbReference type="InterPro" id="IPR050463">
    <property type="entry name" value="Gfo/Idh/MocA_oxidrdct_glycsds"/>
</dbReference>
<reference evidence="8 9" key="1">
    <citation type="journal article" date="2023" name="Genome Announc.">
        <title>Pan-Genome Analyses of the Genus Cohnella and Proposal of the Novel Species Cohnella silvisoli sp. nov., Isolated from Forest Soil.</title>
        <authorList>
            <person name="Wang C."/>
            <person name="Mao L."/>
            <person name="Bao G."/>
            <person name="Zhu H."/>
        </authorList>
    </citation>
    <scope>NUCLEOTIDE SEQUENCE [LARGE SCALE GENOMIC DNA]</scope>
    <source>
        <strain evidence="8 9">NL03-T5-1</strain>
    </source>
</reference>
<evidence type="ECO:0000256" key="2">
    <source>
        <dbReference type="ARBA" id="ARBA00009329"/>
    </source>
</evidence>
<evidence type="ECO:0000259" key="7">
    <source>
        <dbReference type="Pfam" id="PF21252"/>
    </source>
</evidence>
<evidence type="ECO:0000256" key="4">
    <source>
        <dbReference type="ARBA" id="ARBA00023002"/>
    </source>
</evidence>
<dbReference type="PANTHER" id="PTHR43818:SF11">
    <property type="entry name" value="BCDNA.GH03377"/>
    <property type="match status" value="1"/>
</dbReference>
<protein>
    <submittedName>
        <fullName evidence="8">Gfo/Idh/MocA family oxidoreductase</fullName>
    </submittedName>
</protein>
<keyword evidence="3" id="KW-0378">Hydrolase</keyword>
<evidence type="ECO:0000256" key="3">
    <source>
        <dbReference type="ARBA" id="ARBA00022801"/>
    </source>
</evidence>
<evidence type="ECO:0000256" key="1">
    <source>
        <dbReference type="ARBA" id="ARBA00001911"/>
    </source>
</evidence>
<gene>
    <name evidence="8" type="ORF">QJS35_19130</name>
</gene>